<gene>
    <name evidence="1" type="ORF">HPB49_004344</name>
</gene>
<keyword evidence="2" id="KW-1185">Reference proteome</keyword>
<evidence type="ECO:0000313" key="2">
    <source>
        <dbReference type="Proteomes" id="UP000821865"/>
    </source>
</evidence>
<evidence type="ECO:0000313" key="1">
    <source>
        <dbReference type="EMBL" id="KAH7978056.1"/>
    </source>
</evidence>
<dbReference type="EMBL" id="CM023470">
    <property type="protein sequence ID" value="KAH7978056.1"/>
    <property type="molecule type" value="Genomic_DNA"/>
</dbReference>
<reference evidence="1" key="1">
    <citation type="submission" date="2020-05" db="EMBL/GenBank/DDBJ databases">
        <title>Large-scale comparative analyses of tick genomes elucidate their genetic diversity and vector capacities.</title>
        <authorList>
            <person name="Jia N."/>
            <person name="Wang J."/>
            <person name="Shi W."/>
            <person name="Du L."/>
            <person name="Sun Y."/>
            <person name="Zhan W."/>
            <person name="Jiang J."/>
            <person name="Wang Q."/>
            <person name="Zhang B."/>
            <person name="Ji P."/>
            <person name="Sakyi L.B."/>
            <person name="Cui X."/>
            <person name="Yuan T."/>
            <person name="Jiang B."/>
            <person name="Yang W."/>
            <person name="Lam T.T.-Y."/>
            <person name="Chang Q."/>
            <person name="Ding S."/>
            <person name="Wang X."/>
            <person name="Zhu J."/>
            <person name="Ruan X."/>
            <person name="Zhao L."/>
            <person name="Wei J."/>
            <person name="Que T."/>
            <person name="Du C."/>
            <person name="Cheng J."/>
            <person name="Dai P."/>
            <person name="Han X."/>
            <person name="Huang E."/>
            <person name="Gao Y."/>
            <person name="Liu J."/>
            <person name="Shao H."/>
            <person name="Ye R."/>
            <person name="Li L."/>
            <person name="Wei W."/>
            <person name="Wang X."/>
            <person name="Wang C."/>
            <person name="Yang T."/>
            <person name="Huo Q."/>
            <person name="Li W."/>
            <person name="Guo W."/>
            <person name="Chen H."/>
            <person name="Zhou L."/>
            <person name="Ni X."/>
            <person name="Tian J."/>
            <person name="Zhou Y."/>
            <person name="Sheng Y."/>
            <person name="Liu T."/>
            <person name="Pan Y."/>
            <person name="Xia L."/>
            <person name="Li J."/>
            <person name="Zhao F."/>
            <person name="Cao W."/>
        </authorList>
    </citation>
    <scope>NUCLEOTIDE SEQUENCE</scope>
    <source>
        <strain evidence="1">Dsil-2018</strain>
    </source>
</reference>
<organism evidence="1 2">
    <name type="scientific">Dermacentor silvarum</name>
    <name type="common">Tick</name>
    <dbReference type="NCBI Taxonomy" id="543639"/>
    <lineage>
        <taxon>Eukaryota</taxon>
        <taxon>Metazoa</taxon>
        <taxon>Ecdysozoa</taxon>
        <taxon>Arthropoda</taxon>
        <taxon>Chelicerata</taxon>
        <taxon>Arachnida</taxon>
        <taxon>Acari</taxon>
        <taxon>Parasitiformes</taxon>
        <taxon>Ixodida</taxon>
        <taxon>Ixodoidea</taxon>
        <taxon>Ixodidae</taxon>
        <taxon>Rhipicephalinae</taxon>
        <taxon>Dermacentor</taxon>
    </lineage>
</organism>
<accession>A0ACB8DUV8</accession>
<comment type="caution">
    <text evidence="1">The sequence shown here is derived from an EMBL/GenBank/DDBJ whole genome shotgun (WGS) entry which is preliminary data.</text>
</comment>
<dbReference type="Proteomes" id="UP000821865">
    <property type="component" value="Chromosome 1"/>
</dbReference>
<sequence length="205" mass="22638">MGSRGTYHPTKDLKTKVEILYEVEKGTLCKTEIAKKYDITKSTLSTYLKNRESIIAGYEQQKIKPSRKRLRTSAHPQLEDALVMWIRQVRSQNLPLSGPLIAAKVDSGVQTFSVITDAEIIQSTCPQQAASEDPPALSGEDSDAGDECNSPSAIEAASALDIATRYFSCQQNADAGLELICKLRAMFIESLQDTQVQARITDYFT</sequence>
<name>A0ACB8DUV8_DERSI</name>
<proteinExistence type="predicted"/>
<protein>
    <submittedName>
        <fullName evidence="1">Uncharacterized protein</fullName>
    </submittedName>
</protein>